<dbReference type="Proteomes" id="UP000002207">
    <property type="component" value="Chromosome"/>
</dbReference>
<dbReference type="Pfam" id="PF08281">
    <property type="entry name" value="Sigma70_r4_2"/>
    <property type="match status" value="1"/>
</dbReference>
<dbReference type="CDD" id="cd06171">
    <property type="entry name" value="Sigma70_r4"/>
    <property type="match status" value="1"/>
</dbReference>
<keyword evidence="5" id="KW-0804">Transcription</keyword>
<dbReference type="PANTHER" id="PTHR43133">
    <property type="entry name" value="RNA POLYMERASE ECF-TYPE SIGMA FACTO"/>
    <property type="match status" value="1"/>
</dbReference>
<dbReference type="PANTHER" id="PTHR43133:SF8">
    <property type="entry name" value="RNA POLYMERASE SIGMA FACTOR HI_1459-RELATED"/>
    <property type="match status" value="1"/>
</dbReference>
<evidence type="ECO:0000256" key="5">
    <source>
        <dbReference type="ARBA" id="ARBA00023163"/>
    </source>
</evidence>
<evidence type="ECO:0000313" key="10">
    <source>
        <dbReference type="Proteomes" id="UP000002207"/>
    </source>
</evidence>
<dbReference type="InterPro" id="IPR013249">
    <property type="entry name" value="RNA_pol_sigma70_r4_t2"/>
</dbReference>
<dbReference type="NCBIfam" id="TIGR02937">
    <property type="entry name" value="sigma70-ECF"/>
    <property type="match status" value="1"/>
</dbReference>
<dbReference type="InterPro" id="IPR013324">
    <property type="entry name" value="RNA_pol_sigma_r3/r4-like"/>
</dbReference>
<evidence type="ECO:0000256" key="2">
    <source>
        <dbReference type="ARBA" id="ARBA00023015"/>
    </source>
</evidence>
<dbReference type="InterPro" id="IPR013325">
    <property type="entry name" value="RNA_pol_sigma_r2"/>
</dbReference>
<evidence type="ECO:0000259" key="7">
    <source>
        <dbReference type="Pfam" id="PF04542"/>
    </source>
</evidence>
<name>C1F5D9_ACIC5</name>
<evidence type="ECO:0000256" key="1">
    <source>
        <dbReference type="ARBA" id="ARBA00010641"/>
    </source>
</evidence>
<protein>
    <submittedName>
        <fullName evidence="9">RNA polymerase sigma-70 factor</fullName>
    </submittedName>
</protein>
<dbReference type="HOGENOM" id="CLU_047691_3_0_0"/>
<dbReference type="GO" id="GO:0003677">
    <property type="term" value="F:DNA binding"/>
    <property type="evidence" value="ECO:0007669"/>
    <property type="project" value="UniProtKB-KW"/>
</dbReference>
<accession>C1F5D9</accession>
<dbReference type="AlphaFoldDB" id="C1F5D9"/>
<reference evidence="9 10" key="1">
    <citation type="journal article" date="2009" name="Appl. Environ. Microbiol.">
        <title>Three genomes from the phylum Acidobacteria provide insight into the lifestyles of these microorganisms in soils.</title>
        <authorList>
            <person name="Ward N.L."/>
            <person name="Challacombe J.F."/>
            <person name="Janssen P.H."/>
            <person name="Henrissat B."/>
            <person name="Coutinho P.M."/>
            <person name="Wu M."/>
            <person name="Xie G."/>
            <person name="Haft D.H."/>
            <person name="Sait M."/>
            <person name="Badger J."/>
            <person name="Barabote R.D."/>
            <person name="Bradley B."/>
            <person name="Brettin T.S."/>
            <person name="Brinkac L.M."/>
            <person name="Bruce D."/>
            <person name="Creasy T."/>
            <person name="Daugherty S.C."/>
            <person name="Davidsen T.M."/>
            <person name="DeBoy R.T."/>
            <person name="Detter J.C."/>
            <person name="Dodson R.J."/>
            <person name="Durkin A.S."/>
            <person name="Ganapathy A."/>
            <person name="Gwinn-Giglio M."/>
            <person name="Han C.S."/>
            <person name="Khouri H."/>
            <person name="Kiss H."/>
            <person name="Kothari S.P."/>
            <person name="Madupu R."/>
            <person name="Nelson K.E."/>
            <person name="Nelson W.C."/>
            <person name="Paulsen I."/>
            <person name="Penn K."/>
            <person name="Ren Q."/>
            <person name="Rosovitz M.J."/>
            <person name="Selengut J.D."/>
            <person name="Shrivastava S."/>
            <person name="Sullivan S.A."/>
            <person name="Tapia R."/>
            <person name="Thompson L.S."/>
            <person name="Watkins K.L."/>
            <person name="Yang Q."/>
            <person name="Yu C."/>
            <person name="Zafar N."/>
            <person name="Zhou L."/>
            <person name="Kuske C.R."/>
        </authorList>
    </citation>
    <scope>NUCLEOTIDE SEQUENCE [LARGE SCALE GENOMIC DNA]</scope>
    <source>
        <strain evidence="10">ATCC 51196 / DSM 11244 / BCRC 80197 / JCM 7670 / NBRC 15755 / NCIMB 13165 / 161</strain>
    </source>
</reference>
<sequence length="229" mass="26123">MNHENTIRLSSSDSLSSATNTRSQFSSESAPSGDVTEEVLLCRARRGDVSSFESLVHLHRQHMHRAALRVTEHHEDAEEAVQESVWSAYQKLNQFHGDAQLRTWLTRITINHALMILRKRKTGRVIPLAFEAEDGETFFDPADLRPNPEQHCYRREMSGKLQTALERLSPALRAAFELRHVDELTSSEAARALGISVPAFKSRLMRARQTLQRRLSYAFDPASERCKSR</sequence>
<dbReference type="InterPro" id="IPR007627">
    <property type="entry name" value="RNA_pol_sigma70_r2"/>
</dbReference>
<dbReference type="Pfam" id="PF04542">
    <property type="entry name" value="Sigma70_r2"/>
    <property type="match status" value="1"/>
</dbReference>
<feature type="domain" description="RNA polymerase sigma-70 region 2" evidence="7">
    <location>
        <begin position="55"/>
        <end position="121"/>
    </location>
</feature>
<dbReference type="KEGG" id="aca:ACP_1312"/>
<feature type="domain" description="RNA polymerase sigma factor 70 region 4 type 2" evidence="8">
    <location>
        <begin position="160"/>
        <end position="211"/>
    </location>
</feature>
<keyword evidence="4" id="KW-0238">DNA-binding</keyword>
<organism evidence="9 10">
    <name type="scientific">Acidobacterium capsulatum (strain ATCC 51196 / DSM 11244 / BCRC 80197 / JCM 7670 / NBRC 15755 / NCIMB 13165 / 161)</name>
    <dbReference type="NCBI Taxonomy" id="240015"/>
    <lineage>
        <taxon>Bacteria</taxon>
        <taxon>Pseudomonadati</taxon>
        <taxon>Acidobacteriota</taxon>
        <taxon>Terriglobia</taxon>
        <taxon>Terriglobales</taxon>
        <taxon>Acidobacteriaceae</taxon>
        <taxon>Acidobacterium</taxon>
    </lineage>
</organism>
<dbReference type="InterPro" id="IPR036388">
    <property type="entry name" value="WH-like_DNA-bd_sf"/>
</dbReference>
<dbReference type="STRING" id="240015.ACP_1312"/>
<dbReference type="OrthoDB" id="9784984at2"/>
<dbReference type="SUPFAM" id="SSF88659">
    <property type="entry name" value="Sigma3 and sigma4 domains of RNA polymerase sigma factors"/>
    <property type="match status" value="1"/>
</dbReference>
<gene>
    <name evidence="9" type="ordered locus">ACP_1312</name>
</gene>
<proteinExistence type="inferred from homology"/>
<keyword evidence="2" id="KW-0805">Transcription regulation</keyword>
<dbReference type="GO" id="GO:0006352">
    <property type="term" value="P:DNA-templated transcription initiation"/>
    <property type="evidence" value="ECO:0007669"/>
    <property type="project" value="InterPro"/>
</dbReference>
<evidence type="ECO:0000256" key="6">
    <source>
        <dbReference type="SAM" id="MobiDB-lite"/>
    </source>
</evidence>
<evidence type="ECO:0000259" key="8">
    <source>
        <dbReference type="Pfam" id="PF08281"/>
    </source>
</evidence>
<evidence type="ECO:0000256" key="3">
    <source>
        <dbReference type="ARBA" id="ARBA00023082"/>
    </source>
</evidence>
<dbReference type="InterPro" id="IPR014284">
    <property type="entry name" value="RNA_pol_sigma-70_dom"/>
</dbReference>
<dbReference type="GO" id="GO:0016987">
    <property type="term" value="F:sigma factor activity"/>
    <property type="evidence" value="ECO:0007669"/>
    <property type="project" value="UniProtKB-KW"/>
</dbReference>
<dbReference type="eggNOG" id="COG1595">
    <property type="taxonomic scope" value="Bacteria"/>
</dbReference>
<evidence type="ECO:0000256" key="4">
    <source>
        <dbReference type="ARBA" id="ARBA00023125"/>
    </source>
</evidence>
<dbReference type="SUPFAM" id="SSF88946">
    <property type="entry name" value="Sigma2 domain of RNA polymerase sigma factors"/>
    <property type="match status" value="1"/>
</dbReference>
<dbReference type="Gene3D" id="1.10.10.10">
    <property type="entry name" value="Winged helix-like DNA-binding domain superfamily/Winged helix DNA-binding domain"/>
    <property type="match status" value="1"/>
</dbReference>
<dbReference type="InParanoid" id="C1F5D9"/>
<feature type="compositionally biased region" description="Polar residues" evidence="6">
    <location>
        <begin position="18"/>
        <end position="30"/>
    </location>
</feature>
<evidence type="ECO:0000313" key="9">
    <source>
        <dbReference type="EMBL" id="ACO33363.1"/>
    </source>
</evidence>
<keyword evidence="3" id="KW-0731">Sigma factor</keyword>
<feature type="region of interest" description="Disordered" evidence="6">
    <location>
        <begin position="1"/>
        <end position="31"/>
    </location>
</feature>
<dbReference type="RefSeq" id="WP_015896456.1">
    <property type="nucleotide sequence ID" value="NC_012483.1"/>
</dbReference>
<dbReference type="Gene3D" id="1.10.1740.10">
    <property type="match status" value="1"/>
</dbReference>
<dbReference type="FunCoup" id="C1F5D9">
    <property type="interactions" value="265"/>
</dbReference>
<comment type="similarity">
    <text evidence="1">Belongs to the sigma-70 factor family. ECF subfamily.</text>
</comment>
<dbReference type="EMBL" id="CP001472">
    <property type="protein sequence ID" value="ACO33363.1"/>
    <property type="molecule type" value="Genomic_DNA"/>
</dbReference>
<keyword evidence="10" id="KW-1185">Reference proteome</keyword>
<dbReference type="InterPro" id="IPR039425">
    <property type="entry name" value="RNA_pol_sigma-70-like"/>
</dbReference>